<evidence type="ECO:0000313" key="1">
    <source>
        <dbReference type="EMBL" id="CAJ0570931.1"/>
    </source>
</evidence>
<dbReference type="Gene3D" id="1.10.510.10">
    <property type="entry name" value="Transferase(Phosphotransferase) domain 1"/>
    <property type="match status" value="1"/>
</dbReference>
<organism evidence="1 2">
    <name type="scientific">Mesorhabditis spiculigera</name>
    <dbReference type="NCBI Taxonomy" id="96644"/>
    <lineage>
        <taxon>Eukaryota</taxon>
        <taxon>Metazoa</taxon>
        <taxon>Ecdysozoa</taxon>
        <taxon>Nematoda</taxon>
        <taxon>Chromadorea</taxon>
        <taxon>Rhabditida</taxon>
        <taxon>Rhabditina</taxon>
        <taxon>Rhabditomorpha</taxon>
        <taxon>Rhabditoidea</taxon>
        <taxon>Rhabditidae</taxon>
        <taxon>Mesorhabditinae</taxon>
        <taxon>Mesorhabditis</taxon>
    </lineage>
</organism>
<dbReference type="InterPro" id="IPR011009">
    <property type="entry name" value="Kinase-like_dom_sf"/>
</dbReference>
<dbReference type="SUPFAM" id="SSF56112">
    <property type="entry name" value="Protein kinase-like (PK-like)"/>
    <property type="match status" value="1"/>
</dbReference>
<dbReference type="EMBL" id="CATQJA010002509">
    <property type="protein sequence ID" value="CAJ0570931.1"/>
    <property type="molecule type" value="Genomic_DNA"/>
</dbReference>
<sequence>MVLSRDPEIRAKEVKRVRTEIRICDHLRGQCEHVVVIRDGIHMRDQGRYILSMDLFPGVDLGLFQVGVGGLGIDELVHLYRQATLGYNGLPYDGRQIDAWSLGASIYTTLNGDVSSRHRTAMTVCSGFSWKKELFRQMKTRTLTAWTKRLKTRWSLEILLRSEWMNDPHSYTPSFPILPKWRA</sequence>
<name>A0AA36CMT9_9BILA</name>
<evidence type="ECO:0000313" key="2">
    <source>
        <dbReference type="Proteomes" id="UP001177023"/>
    </source>
</evidence>
<feature type="non-terminal residue" evidence="1">
    <location>
        <position position="1"/>
    </location>
</feature>
<proteinExistence type="predicted"/>
<dbReference type="Proteomes" id="UP001177023">
    <property type="component" value="Unassembled WGS sequence"/>
</dbReference>
<protein>
    <submittedName>
        <fullName evidence="1">Uncharacterized protein</fullName>
    </submittedName>
</protein>
<reference evidence="1" key="1">
    <citation type="submission" date="2023-06" db="EMBL/GenBank/DDBJ databases">
        <authorList>
            <person name="Delattre M."/>
        </authorList>
    </citation>
    <scope>NUCLEOTIDE SEQUENCE</scope>
    <source>
        <strain evidence="1">AF72</strain>
    </source>
</reference>
<dbReference type="AlphaFoldDB" id="A0AA36CMT9"/>
<keyword evidence="2" id="KW-1185">Reference proteome</keyword>
<comment type="caution">
    <text evidence="1">The sequence shown here is derived from an EMBL/GenBank/DDBJ whole genome shotgun (WGS) entry which is preliminary data.</text>
</comment>
<accession>A0AA36CMT9</accession>
<gene>
    <name evidence="1" type="ORF">MSPICULIGERA_LOCUS9362</name>
</gene>